<dbReference type="EMBL" id="SWBP01000002">
    <property type="protein sequence ID" value="TKB98747.1"/>
    <property type="molecule type" value="Genomic_DNA"/>
</dbReference>
<dbReference type="RefSeq" id="WP_136825561.1">
    <property type="nucleotide sequence ID" value="NZ_SWBP01000002.1"/>
</dbReference>
<comment type="caution">
    <text evidence="1">The sequence shown here is derived from an EMBL/GenBank/DDBJ whole genome shotgun (WGS) entry which is preliminary data.</text>
</comment>
<dbReference type="Gene3D" id="3.40.50.1820">
    <property type="entry name" value="alpha/beta hydrolase"/>
    <property type="match status" value="1"/>
</dbReference>
<dbReference type="OrthoDB" id="9808543at2"/>
<evidence type="ECO:0000313" key="2">
    <source>
        <dbReference type="Proteomes" id="UP000308181"/>
    </source>
</evidence>
<protein>
    <submittedName>
        <fullName evidence="1">Alpha/beta hydrolase</fullName>
    </submittedName>
</protein>
<dbReference type="InterPro" id="IPR029058">
    <property type="entry name" value="AB_hydrolase_fold"/>
</dbReference>
<gene>
    <name evidence="1" type="ORF">FA046_06415</name>
</gene>
<keyword evidence="2" id="KW-1185">Reference proteome</keyword>
<evidence type="ECO:0000313" key="1">
    <source>
        <dbReference type="EMBL" id="TKB98747.1"/>
    </source>
</evidence>
<name>A0A4U1C1A9_9SPHI</name>
<sequence>MFSNEKFEISGVNELPIIGDITFCDRYPEYVVIFAHGFRGFKDWGTHHLVATYFADKAINFIKFNFSHSGVNPKDLSDITDLTVFSNNTPSKELSDLNQVIGFAKNKFPFLKIALIGHSHGGGISILQAATDLRIDKLITWAAIGAFRDLWKREEEIEWRKTGTLYTLNARTKQQMPLNISLLDDVITHEKEFDLKAAAKNISTPWLIIHGDNDPAVNVEVAKEFHTIQPQKSELLIIEGADHVFGASHPYTNETLPKDLEQVCKACADFILD</sequence>
<dbReference type="SUPFAM" id="SSF53474">
    <property type="entry name" value="alpha/beta-Hydrolases"/>
    <property type="match status" value="1"/>
</dbReference>
<organism evidence="1 2">
    <name type="scientific">Pedobacter cryophilus</name>
    <dbReference type="NCBI Taxonomy" id="2571271"/>
    <lineage>
        <taxon>Bacteria</taxon>
        <taxon>Pseudomonadati</taxon>
        <taxon>Bacteroidota</taxon>
        <taxon>Sphingobacteriia</taxon>
        <taxon>Sphingobacteriales</taxon>
        <taxon>Sphingobacteriaceae</taxon>
        <taxon>Pedobacter</taxon>
    </lineage>
</organism>
<dbReference type="GO" id="GO:0016787">
    <property type="term" value="F:hydrolase activity"/>
    <property type="evidence" value="ECO:0007669"/>
    <property type="project" value="UniProtKB-KW"/>
</dbReference>
<dbReference type="Proteomes" id="UP000308181">
    <property type="component" value="Unassembled WGS sequence"/>
</dbReference>
<accession>A0A4U1C1A9</accession>
<proteinExistence type="predicted"/>
<reference evidence="1 2" key="1">
    <citation type="submission" date="2019-04" db="EMBL/GenBank/DDBJ databases">
        <title>Pedobacter sp. AR-3-17 sp. nov., isolated from Arctic soil.</title>
        <authorList>
            <person name="Dahal R.H."/>
            <person name="Kim D.-U."/>
        </authorList>
    </citation>
    <scope>NUCLEOTIDE SEQUENCE [LARGE SCALE GENOMIC DNA]</scope>
    <source>
        <strain evidence="1 2">AR-3-17</strain>
    </source>
</reference>
<keyword evidence="1" id="KW-0378">Hydrolase</keyword>
<dbReference type="AlphaFoldDB" id="A0A4U1C1A9"/>